<sequence length="219" mass="25592">MQAEWLKKKGNGTLVLFFNGWGMEPWVVGHLKGEEDILAFSDYRTLEIEEEALRGVDNYARVYVVAWSMGVWAAANVLRNWALPLRGTVALNGTERPVDDTVGIPEKVYLLTERGMNPRGRERFVARMLGDAEEKERFKAHPLCRELPELCEELVKIREQCAVARQVWTWDKVYISRQDVIFPPDNQQHWWDGRAKEIRFLPGAHYPFYHFQSWEEILS</sequence>
<evidence type="ECO:0000313" key="1">
    <source>
        <dbReference type="EMBL" id="HIX02720.1"/>
    </source>
</evidence>
<protein>
    <submittedName>
        <fullName evidence="1">DUF452 family protein</fullName>
    </submittedName>
</protein>
<reference evidence="1" key="1">
    <citation type="journal article" date="2021" name="PeerJ">
        <title>Extensive microbial diversity within the chicken gut microbiome revealed by metagenomics and culture.</title>
        <authorList>
            <person name="Gilroy R."/>
            <person name="Ravi A."/>
            <person name="Getino M."/>
            <person name="Pursley I."/>
            <person name="Horton D.L."/>
            <person name="Alikhan N.F."/>
            <person name="Baker D."/>
            <person name="Gharbi K."/>
            <person name="Hall N."/>
            <person name="Watson M."/>
            <person name="Adriaenssens E.M."/>
            <person name="Foster-Nyarko E."/>
            <person name="Jarju S."/>
            <person name="Secka A."/>
            <person name="Antonio M."/>
            <person name="Oren A."/>
            <person name="Chaudhuri R.R."/>
            <person name="La Ragione R."/>
            <person name="Hildebrand F."/>
            <person name="Pallen M.J."/>
        </authorList>
    </citation>
    <scope>NUCLEOTIDE SEQUENCE</scope>
    <source>
        <strain evidence="1">23274</strain>
    </source>
</reference>
<dbReference type="SUPFAM" id="SSF53474">
    <property type="entry name" value="alpha/beta-Hydrolases"/>
    <property type="match status" value="1"/>
</dbReference>
<name>A0A9D1UYA8_9BACT</name>
<organism evidence="1 2">
    <name type="scientific">Candidatus Odoribacter faecigallinarum</name>
    <dbReference type="NCBI Taxonomy" id="2838706"/>
    <lineage>
        <taxon>Bacteria</taxon>
        <taxon>Pseudomonadati</taxon>
        <taxon>Bacteroidota</taxon>
        <taxon>Bacteroidia</taxon>
        <taxon>Bacteroidales</taxon>
        <taxon>Odoribacteraceae</taxon>
        <taxon>Odoribacter</taxon>
    </lineage>
</organism>
<dbReference type="Proteomes" id="UP000824202">
    <property type="component" value="Unassembled WGS sequence"/>
</dbReference>
<dbReference type="Pfam" id="PF04301">
    <property type="entry name" value="BioG"/>
    <property type="match status" value="1"/>
</dbReference>
<proteinExistence type="predicted"/>
<dbReference type="InterPro" id="IPR007398">
    <property type="entry name" value="BioG"/>
</dbReference>
<dbReference type="AlphaFoldDB" id="A0A9D1UYA8"/>
<gene>
    <name evidence="1" type="ORF">H9863_01205</name>
</gene>
<reference evidence="1" key="2">
    <citation type="submission" date="2021-04" db="EMBL/GenBank/DDBJ databases">
        <authorList>
            <person name="Gilroy R."/>
        </authorList>
    </citation>
    <scope>NUCLEOTIDE SEQUENCE</scope>
    <source>
        <strain evidence="1">23274</strain>
    </source>
</reference>
<dbReference type="InterPro" id="IPR029058">
    <property type="entry name" value="AB_hydrolase_fold"/>
</dbReference>
<evidence type="ECO:0000313" key="2">
    <source>
        <dbReference type="Proteomes" id="UP000824202"/>
    </source>
</evidence>
<comment type="caution">
    <text evidence="1">The sequence shown here is derived from an EMBL/GenBank/DDBJ whole genome shotgun (WGS) entry which is preliminary data.</text>
</comment>
<accession>A0A9D1UYA8</accession>
<dbReference type="Gene3D" id="3.40.50.1820">
    <property type="entry name" value="alpha/beta hydrolase"/>
    <property type="match status" value="1"/>
</dbReference>
<dbReference type="EMBL" id="DXFT01000021">
    <property type="protein sequence ID" value="HIX02720.1"/>
    <property type="molecule type" value="Genomic_DNA"/>
</dbReference>